<organism evidence="2 3">
    <name type="scientific">Colletotrichum limetticola</name>
    <dbReference type="NCBI Taxonomy" id="1209924"/>
    <lineage>
        <taxon>Eukaryota</taxon>
        <taxon>Fungi</taxon>
        <taxon>Dikarya</taxon>
        <taxon>Ascomycota</taxon>
        <taxon>Pezizomycotina</taxon>
        <taxon>Sordariomycetes</taxon>
        <taxon>Hypocreomycetidae</taxon>
        <taxon>Glomerellales</taxon>
        <taxon>Glomerellaceae</taxon>
        <taxon>Colletotrichum</taxon>
        <taxon>Colletotrichum acutatum species complex</taxon>
    </lineage>
</organism>
<dbReference type="Proteomes" id="UP001169217">
    <property type="component" value="Unassembled WGS sequence"/>
</dbReference>
<feature type="region of interest" description="Disordered" evidence="1">
    <location>
        <begin position="19"/>
        <end position="46"/>
    </location>
</feature>
<evidence type="ECO:0000313" key="2">
    <source>
        <dbReference type="EMBL" id="KAK0378836.1"/>
    </source>
</evidence>
<evidence type="ECO:0000313" key="3">
    <source>
        <dbReference type="Proteomes" id="UP001169217"/>
    </source>
</evidence>
<comment type="caution">
    <text evidence="2">The sequence shown here is derived from an EMBL/GenBank/DDBJ whole genome shotgun (WGS) entry which is preliminary data.</text>
</comment>
<reference evidence="2" key="1">
    <citation type="submission" date="2023-04" db="EMBL/GenBank/DDBJ databases">
        <title>Colletotrichum limetticola genome sequence.</title>
        <authorList>
            <person name="Baroncelli R."/>
        </authorList>
    </citation>
    <scope>NUCLEOTIDE SEQUENCE</scope>
    <source>
        <strain evidence="2">KLA-Anderson</strain>
    </source>
</reference>
<name>A0ABQ9Q569_9PEZI</name>
<dbReference type="EMBL" id="JARUPT010000084">
    <property type="protein sequence ID" value="KAK0378836.1"/>
    <property type="molecule type" value="Genomic_DNA"/>
</dbReference>
<evidence type="ECO:0000256" key="1">
    <source>
        <dbReference type="SAM" id="MobiDB-lite"/>
    </source>
</evidence>
<proteinExistence type="predicted"/>
<keyword evidence="3" id="KW-1185">Reference proteome</keyword>
<protein>
    <submittedName>
        <fullName evidence="2">Uncharacterized protein</fullName>
    </submittedName>
</protein>
<sequence>MPDVHFQGVQTARLVCSSVPSKTPATPADHNPTQPSCSSDPFVEDRPRTGPLGRCVWLRPCGPNADCRLHSTSVSNLPAQVMTALVGLPAEAKCLGYLSQTLAQLTCASIYPPTV</sequence>
<accession>A0ABQ9Q569</accession>
<gene>
    <name evidence="2" type="ORF">CLIM01_03807</name>
</gene>